<dbReference type="InterPro" id="IPR050245">
    <property type="entry name" value="PrsA_foldase"/>
</dbReference>
<dbReference type="GO" id="GO:0003755">
    <property type="term" value="F:peptidyl-prolyl cis-trans isomerase activity"/>
    <property type="evidence" value="ECO:0007669"/>
    <property type="project" value="UniProtKB-KW"/>
</dbReference>
<feature type="chain" id="PRO_5014879158" evidence="2">
    <location>
        <begin position="21"/>
        <end position="476"/>
    </location>
</feature>
<evidence type="ECO:0000256" key="1">
    <source>
        <dbReference type="PROSITE-ProRule" id="PRU00278"/>
    </source>
</evidence>
<dbReference type="InterPro" id="IPR000297">
    <property type="entry name" value="PPIase_PpiC"/>
</dbReference>
<dbReference type="InterPro" id="IPR046357">
    <property type="entry name" value="PPIase_dom_sf"/>
</dbReference>
<dbReference type="RefSeq" id="WP_102697839.1">
    <property type="nucleotide sequence ID" value="NZ_PNGJ01000009.1"/>
</dbReference>
<dbReference type="PROSITE" id="PS50198">
    <property type="entry name" value="PPIC_PPIASE_2"/>
    <property type="match status" value="1"/>
</dbReference>
<dbReference type="OrthoDB" id="14196at2"/>
<gene>
    <name evidence="4" type="ORF">CJ231_10055</name>
</gene>
<dbReference type="AlphaFoldDB" id="A0A2N6QP14"/>
<dbReference type="Proteomes" id="UP000235564">
    <property type="component" value="Unassembled WGS sequence"/>
</dbReference>
<feature type="signal peptide" evidence="2">
    <location>
        <begin position="1"/>
        <end position="20"/>
    </location>
</feature>
<protein>
    <submittedName>
        <fullName evidence="4">Peptidylprolyl isomerase</fullName>
    </submittedName>
</protein>
<reference evidence="4 5" key="1">
    <citation type="submission" date="2017-09" db="EMBL/GenBank/DDBJ databases">
        <title>Bacterial strain isolated from the female urinary microbiota.</title>
        <authorList>
            <person name="Thomas-White K."/>
            <person name="Kumar N."/>
            <person name="Forster S."/>
            <person name="Putonti C."/>
            <person name="Lawley T."/>
            <person name="Wolfe A.J."/>
        </authorList>
    </citation>
    <scope>NUCLEOTIDE SEQUENCE [LARGE SCALE GENOMIC DNA]</scope>
    <source>
        <strain evidence="4 5">UMB0536</strain>
    </source>
</reference>
<dbReference type="PANTHER" id="PTHR47245:SF2">
    <property type="entry name" value="PEPTIDYL-PROLYL CIS-TRANS ISOMERASE HP_0175-RELATED"/>
    <property type="match status" value="1"/>
</dbReference>
<evidence type="ECO:0000313" key="5">
    <source>
        <dbReference type="Proteomes" id="UP000235564"/>
    </source>
</evidence>
<feature type="domain" description="PpiC" evidence="3">
    <location>
        <begin position="127"/>
        <end position="229"/>
    </location>
</feature>
<dbReference type="SUPFAM" id="SSF54534">
    <property type="entry name" value="FKBP-like"/>
    <property type="match status" value="1"/>
</dbReference>
<keyword evidence="1" id="KW-0697">Rotamase</keyword>
<keyword evidence="2" id="KW-0732">Signal</keyword>
<dbReference type="Gene3D" id="3.10.50.40">
    <property type="match status" value="1"/>
</dbReference>
<keyword evidence="1 4" id="KW-0413">Isomerase</keyword>
<evidence type="ECO:0000259" key="3">
    <source>
        <dbReference type="PROSITE" id="PS50198"/>
    </source>
</evidence>
<proteinExistence type="predicted"/>
<sequence>MRKMKKLLTIMLCCSSMALAQQTDPVVMTINGQPITRSEFEYSYNKNNAEGVIDKKTVDEYVDLFINYKLKVMAAQAAKMDTARSFKTEFATYRDQQIRPAMITDADVEQRAREIFRESQQRVDGVGGLVKPAHILFGIRQTDGEDKKNQAKQRADSAYNALLKGADFAALARQLSDDRCSAEQGGELPWIEKGQTLKEFEDVAFSLRKGELSKPFLSPAGYHIVLLKDKGNFFPYDSLRTSILRFIEQRGIREQIISQKIETLAKAAGPNVTADEVLAKKRAEMVAKDPNLKYLIQEYHDGLLLFEISNKEVWAKAQSDERGQADYFKKNKKKYKWEQPRFKGIAYYTKDKKDVKAVRKVVKQLAFDQWTEKLHSTFNNDSILRIKVEKGIFKAGDNSLVDRNVFGKKVPLKLEKDYPYAATYGKKLKAPKDYRDVKAQVVADYQDELEKQWVERLRKQYVVTVNRSVLATVNRH</sequence>
<evidence type="ECO:0000313" key="4">
    <source>
        <dbReference type="EMBL" id="PMC23296.1"/>
    </source>
</evidence>
<accession>A0A2N6QP14</accession>
<comment type="caution">
    <text evidence="4">The sequence shown here is derived from an EMBL/GenBank/DDBJ whole genome shotgun (WGS) entry which is preliminary data.</text>
</comment>
<dbReference type="EMBL" id="PNGJ01000009">
    <property type="protein sequence ID" value="PMC23296.1"/>
    <property type="molecule type" value="Genomic_DNA"/>
</dbReference>
<evidence type="ECO:0000256" key="2">
    <source>
        <dbReference type="SAM" id="SignalP"/>
    </source>
</evidence>
<dbReference type="Pfam" id="PF00639">
    <property type="entry name" value="Rotamase"/>
    <property type="match status" value="1"/>
</dbReference>
<dbReference type="PANTHER" id="PTHR47245">
    <property type="entry name" value="PEPTIDYLPROLYL ISOMERASE"/>
    <property type="match status" value="1"/>
</dbReference>
<name>A0A2N6QP14_9BACT</name>
<organism evidence="4 5">
    <name type="scientific">Hoylesella buccalis</name>
    <dbReference type="NCBI Taxonomy" id="28127"/>
    <lineage>
        <taxon>Bacteria</taxon>
        <taxon>Pseudomonadati</taxon>
        <taxon>Bacteroidota</taxon>
        <taxon>Bacteroidia</taxon>
        <taxon>Bacteroidales</taxon>
        <taxon>Prevotellaceae</taxon>
        <taxon>Hoylesella</taxon>
    </lineage>
</organism>